<dbReference type="OrthoDB" id="9790390at2"/>
<dbReference type="PROSITE" id="PS00194">
    <property type="entry name" value="THIOREDOXIN_1"/>
    <property type="match status" value="1"/>
</dbReference>
<dbReference type="GO" id="GO:0015035">
    <property type="term" value="F:protein-disulfide reductase activity"/>
    <property type="evidence" value="ECO:0007669"/>
    <property type="project" value="TreeGrafter"/>
</dbReference>
<evidence type="ECO:0000256" key="6">
    <source>
        <dbReference type="ARBA" id="ARBA00023284"/>
    </source>
</evidence>
<evidence type="ECO:0000256" key="3">
    <source>
        <dbReference type="ARBA" id="ARBA00022448"/>
    </source>
</evidence>
<keyword evidence="9" id="KW-1185">Reference proteome</keyword>
<dbReference type="EMBL" id="FQXV01000001">
    <property type="protein sequence ID" value="SHH60397.1"/>
    <property type="molecule type" value="Genomic_DNA"/>
</dbReference>
<dbReference type="GO" id="GO:0005737">
    <property type="term" value="C:cytoplasm"/>
    <property type="evidence" value="ECO:0007669"/>
    <property type="project" value="TreeGrafter"/>
</dbReference>
<dbReference type="PANTHER" id="PTHR45663">
    <property type="entry name" value="GEO12009P1"/>
    <property type="match status" value="1"/>
</dbReference>
<keyword evidence="3" id="KW-0813">Transport</keyword>
<evidence type="ECO:0000256" key="5">
    <source>
        <dbReference type="ARBA" id="ARBA00023157"/>
    </source>
</evidence>
<evidence type="ECO:0000256" key="2">
    <source>
        <dbReference type="ARBA" id="ARBA00020570"/>
    </source>
</evidence>
<dbReference type="SUPFAM" id="SSF52833">
    <property type="entry name" value="Thioredoxin-like"/>
    <property type="match status" value="1"/>
</dbReference>
<proteinExistence type="inferred from homology"/>
<dbReference type="Proteomes" id="UP000183995">
    <property type="component" value="Unassembled WGS sequence"/>
</dbReference>
<accession>A0A1M5UBQ6</accession>
<protein>
    <recommendedName>
        <fullName evidence="2">Thioredoxin</fullName>
    </recommendedName>
</protein>
<dbReference type="InterPro" id="IPR017937">
    <property type="entry name" value="Thioredoxin_CS"/>
</dbReference>
<dbReference type="InterPro" id="IPR013766">
    <property type="entry name" value="Thioredoxin_domain"/>
</dbReference>
<dbReference type="AlphaFoldDB" id="A0A1M5UBQ6"/>
<keyword evidence="4" id="KW-0249">Electron transport</keyword>
<dbReference type="InterPro" id="IPR036249">
    <property type="entry name" value="Thioredoxin-like_sf"/>
</dbReference>
<dbReference type="STRING" id="1123282.SAMN02745823_00442"/>
<feature type="domain" description="Thioredoxin" evidence="7">
    <location>
        <begin position="1"/>
        <end position="105"/>
    </location>
</feature>
<gene>
    <name evidence="8" type="ORF">SAMN02745823_00442</name>
</gene>
<keyword evidence="6" id="KW-0676">Redox-active center</keyword>
<dbReference type="Pfam" id="PF00085">
    <property type="entry name" value="Thioredoxin"/>
    <property type="match status" value="1"/>
</dbReference>
<evidence type="ECO:0000313" key="9">
    <source>
        <dbReference type="Proteomes" id="UP000183995"/>
    </source>
</evidence>
<keyword evidence="5" id="KW-1015">Disulfide bond</keyword>
<evidence type="ECO:0000256" key="4">
    <source>
        <dbReference type="ARBA" id="ARBA00022982"/>
    </source>
</evidence>
<dbReference type="PROSITE" id="PS51352">
    <property type="entry name" value="THIOREDOXIN_2"/>
    <property type="match status" value="1"/>
</dbReference>
<dbReference type="Gene3D" id="3.40.30.10">
    <property type="entry name" value="Glutaredoxin"/>
    <property type="match status" value="1"/>
</dbReference>
<comment type="similarity">
    <text evidence="1">Belongs to the thioredoxin family.</text>
</comment>
<organism evidence="8 9">
    <name type="scientific">Sporobacter termitidis DSM 10068</name>
    <dbReference type="NCBI Taxonomy" id="1123282"/>
    <lineage>
        <taxon>Bacteria</taxon>
        <taxon>Bacillati</taxon>
        <taxon>Bacillota</taxon>
        <taxon>Clostridia</taxon>
        <taxon>Eubacteriales</taxon>
        <taxon>Oscillospiraceae</taxon>
        <taxon>Sporobacter</taxon>
    </lineage>
</organism>
<sequence>MIELTKETFEDEVLKAEGKVLVDFYGDGCVPCEALKPRVHELAEKYGDKLKFTALNTTKARRLAIGQSILGLPVIAIYENGAKVQELVKDDATPENVEAMIAKYL</sequence>
<dbReference type="NCBIfam" id="NF047697">
    <property type="entry name" value="ThioredTrxAClost"/>
    <property type="match status" value="1"/>
</dbReference>
<dbReference type="PANTHER" id="PTHR45663:SF11">
    <property type="entry name" value="GEO12009P1"/>
    <property type="match status" value="1"/>
</dbReference>
<name>A0A1M5UBQ6_9FIRM</name>
<evidence type="ECO:0000259" key="7">
    <source>
        <dbReference type="PROSITE" id="PS51352"/>
    </source>
</evidence>
<evidence type="ECO:0000256" key="1">
    <source>
        <dbReference type="ARBA" id="ARBA00008987"/>
    </source>
</evidence>
<dbReference type="CDD" id="cd02947">
    <property type="entry name" value="TRX_family"/>
    <property type="match status" value="1"/>
</dbReference>
<reference evidence="8 9" key="1">
    <citation type="submission" date="2016-11" db="EMBL/GenBank/DDBJ databases">
        <authorList>
            <person name="Jaros S."/>
            <person name="Januszkiewicz K."/>
            <person name="Wedrychowicz H."/>
        </authorList>
    </citation>
    <scope>NUCLEOTIDE SEQUENCE [LARGE SCALE GENOMIC DNA]</scope>
    <source>
        <strain evidence="8 9">DSM 10068</strain>
    </source>
</reference>
<evidence type="ECO:0000313" key="8">
    <source>
        <dbReference type="EMBL" id="SHH60397.1"/>
    </source>
</evidence>
<dbReference type="RefSeq" id="WP_073075987.1">
    <property type="nucleotide sequence ID" value="NZ_FQXV01000001.1"/>
</dbReference>